<name>A0ABM8NMD0_9BURK</name>
<sequence>MITVALLINSWSDCLMFDHCLYFNSSALARLVEREWSAAYAPFGLTPAQGFVLRVVLAKPGCLASDVAQTLGIARPTATRLVDNLCEKDLLERRQGEADGREWGLFPTASGAALDGPINGASAEVARRLRAQVGSDLFESAVTGMRKIRKGLA</sequence>
<dbReference type="EMBL" id="CAJHCQ010000006">
    <property type="protein sequence ID" value="CAD6533203.1"/>
    <property type="molecule type" value="Genomic_DNA"/>
</dbReference>
<reference evidence="2 3" key="1">
    <citation type="submission" date="2020-10" db="EMBL/GenBank/DDBJ databases">
        <authorList>
            <person name="Peeters C."/>
        </authorList>
    </citation>
    <scope>NUCLEOTIDE SEQUENCE [LARGE SCALE GENOMIC DNA]</scope>
    <source>
        <strain evidence="2 3">LMG 27952</strain>
    </source>
</reference>
<organism evidence="2 3">
    <name type="scientific">Paraburkholderia hiiakae</name>
    <dbReference type="NCBI Taxonomy" id="1081782"/>
    <lineage>
        <taxon>Bacteria</taxon>
        <taxon>Pseudomonadati</taxon>
        <taxon>Pseudomonadota</taxon>
        <taxon>Betaproteobacteria</taxon>
        <taxon>Burkholderiales</taxon>
        <taxon>Burkholderiaceae</taxon>
        <taxon>Paraburkholderia</taxon>
    </lineage>
</organism>
<dbReference type="SMART" id="SM00347">
    <property type="entry name" value="HTH_MARR"/>
    <property type="match status" value="1"/>
</dbReference>
<dbReference type="InterPro" id="IPR000835">
    <property type="entry name" value="HTH_MarR-typ"/>
</dbReference>
<gene>
    <name evidence="2" type="ORF">LMG27952_02712</name>
</gene>
<dbReference type="PROSITE" id="PS50995">
    <property type="entry name" value="HTH_MARR_2"/>
    <property type="match status" value="1"/>
</dbReference>
<dbReference type="Gene3D" id="1.10.10.10">
    <property type="entry name" value="Winged helix-like DNA-binding domain superfamily/Winged helix DNA-binding domain"/>
    <property type="match status" value="1"/>
</dbReference>
<evidence type="ECO:0000313" key="2">
    <source>
        <dbReference type="EMBL" id="CAD6533203.1"/>
    </source>
</evidence>
<dbReference type="SUPFAM" id="SSF46785">
    <property type="entry name" value="Winged helix' DNA-binding domain"/>
    <property type="match status" value="1"/>
</dbReference>
<evidence type="ECO:0000259" key="1">
    <source>
        <dbReference type="PROSITE" id="PS50995"/>
    </source>
</evidence>
<accession>A0ABM8NMD0</accession>
<dbReference type="InterPro" id="IPR036388">
    <property type="entry name" value="WH-like_DNA-bd_sf"/>
</dbReference>
<keyword evidence="3" id="KW-1185">Reference proteome</keyword>
<feature type="domain" description="HTH marR-type" evidence="1">
    <location>
        <begin position="18"/>
        <end position="150"/>
    </location>
</feature>
<dbReference type="Proteomes" id="UP000656319">
    <property type="component" value="Unassembled WGS sequence"/>
</dbReference>
<dbReference type="InterPro" id="IPR036390">
    <property type="entry name" value="WH_DNA-bd_sf"/>
</dbReference>
<proteinExistence type="predicted"/>
<dbReference type="PANTHER" id="PTHR33164:SF43">
    <property type="entry name" value="HTH-TYPE TRANSCRIPTIONAL REPRESSOR YETL"/>
    <property type="match status" value="1"/>
</dbReference>
<dbReference type="Pfam" id="PF12802">
    <property type="entry name" value="MarR_2"/>
    <property type="match status" value="1"/>
</dbReference>
<protein>
    <recommendedName>
        <fullName evidence="1">HTH marR-type domain-containing protein</fullName>
    </recommendedName>
</protein>
<comment type="caution">
    <text evidence="2">The sequence shown here is derived from an EMBL/GenBank/DDBJ whole genome shotgun (WGS) entry which is preliminary data.</text>
</comment>
<dbReference type="InterPro" id="IPR039422">
    <property type="entry name" value="MarR/SlyA-like"/>
</dbReference>
<evidence type="ECO:0000313" key="3">
    <source>
        <dbReference type="Proteomes" id="UP000656319"/>
    </source>
</evidence>
<dbReference type="PANTHER" id="PTHR33164">
    <property type="entry name" value="TRANSCRIPTIONAL REGULATOR, MARR FAMILY"/>
    <property type="match status" value="1"/>
</dbReference>